<dbReference type="RefSeq" id="WP_188759550.1">
    <property type="nucleotide sequence ID" value="NZ_BMJB01000001.1"/>
</dbReference>
<evidence type="ECO:0000313" key="14">
    <source>
        <dbReference type="EMBL" id="GGA72243.1"/>
    </source>
</evidence>
<organism evidence="14 15">
    <name type="scientific">Edaphobacter acidisoli</name>
    <dbReference type="NCBI Taxonomy" id="2040573"/>
    <lineage>
        <taxon>Bacteria</taxon>
        <taxon>Pseudomonadati</taxon>
        <taxon>Acidobacteriota</taxon>
        <taxon>Terriglobia</taxon>
        <taxon>Terriglobales</taxon>
        <taxon>Acidobacteriaceae</taxon>
        <taxon>Edaphobacter</taxon>
    </lineage>
</organism>
<keyword evidence="6" id="KW-0631">Potassium channel</keyword>
<evidence type="ECO:0000256" key="5">
    <source>
        <dbReference type="ARBA" id="ARBA00022692"/>
    </source>
</evidence>
<accession>A0A916RV85</accession>
<dbReference type="GO" id="GO:0015252">
    <property type="term" value="F:proton channel activity"/>
    <property type="evidence" value="ECO:0007669"/>
    <property type="project" value="InterPro"/>
</dbReference>
<evidence type="ECO:0000256" key="10">
    <source>
        <dbReference type="ARBA" id="ARBA00023136"/>
    </source>
</evidence>
<dbReference type="InterPro" id="IPR010617">
    <property type="entry name" value="TMEM175-like"/>
</dbReference>
<evidence type="ECO:0000256" key="1">
    <source>
        <dbReference type="ARBA" id="ARBA00004141"/>
    </source>
</evidence>
<gene>
    <name evidence="14" type="ORF">GCM10011507_24820</name>
</gene>
<evidence type="ECO:0000256" key="13">
    <source>
        <dbReference type="SAM" id="Phobius"/>
    </source>
</evidence>
<feature type="transmembrane region" description="Helical" evidence="13">
    <location>
        <begin position="165"/>
        <end position="193"/>
    </location>
</feature>
<dbReference type="GO" id="GO:0016020">
    <property type="term" value="C:membrane"/>
    <property type="evidence" value="ECO:0007669"/>
    <property type="project" value="UniProtKB-SubCell"/>
</dbReference>
<dbReference type="PANTHER" id="PTHR31462">
    <property type="entry name" value="ENDOSOMAL/LYSOSOMAL POTASSIUM CHANNEL TMEM175"/>
    <property type="match status" value="1"/>
</dbReference>
<comment type="catalytic activity">
    <reaction evidence="12">
        <text>K(+)(in) = K(+)(out)</text>
        <dbReference type="Rhea" id="RHEA:29463"/>
        <dbReference type="ChEBI" id="CHEBI:29103"/>
    </reaction>
</comment>
<evidence type="ECO:0000256" key="4">
    <source>
        <dbReference type="ARBA" id="ARBA00022538"/>
    </source>
</evidence>
<reference evidence="14" key="1">
    <citation type="journal article" date="2014" name="Int. J. Syst. Evol. Microbiol.">
        <title>Complete genome sequence of Corynebacterium casei LMG S-19264T (=DSM 44701T), isolated from a smear-ripened cheese.</title>
        <authorList>
            <consortium name="US DOE Joint Genome Institute (JGI-PGF)"/>
            <person name="Walter F."/>
            <person name="Albersmeier A."/>
            <person name="Kalinowski J."/>
            <person name="Ruckert C."/>
        </authorList>
    </citation>
    <scope>NUCLEOTIDE SEQUENCE</scope>
    <source>
        <strain evidence="14">CGMCC 1.15447</strain>
    </source>
</reference>
<keyword evidence="4" id="KW-0633">Potassium transport</keyword>
<protein>
    <recommendedName>
        <fullName evidence="16">DUF1211 domain-containing protein</fullName>
    </recommendedName>
</protein>
<evidence type="ECO:0000256" key="8">
    <source>
        <dbReference type="ARBA" id="ARBA00022989"/>
    </source>
</evidence>
<keyword evidence="7" id="KW-0630">Potassium</keyword>
<evidence type="ECO:0000256" key="12">
    <source>
        <dbReference type="ARBA" id="ARBA00034430"/>
    </source>
</evidence>
<evidence type="ECO:0000313" key="15">
    <source>
        <dbReference type="Proteomes" id="UP000648801"/>
    </source>
</evidence>
<comment type="subcellular location">
    <subcellularLocation>
        <location evidence="1">Membrane</location>
        <topology evidence="1">Multi-pass membrane protein</topology>
    </subcellularLocation>
</comment>
<comment type="caution">
    <text evidence="14">The sequence shown here is derived from an EMBL/GenBank/DDBJ whole genome shotgun (WGS) entry which is preliminary data.</text>
</comment>
<reference evidence="14" key="2">
    <citation type="submission" date="2020-09" db="EMBL/GenBank/DDBJ databases">
        <authorList>
            <person name="Sun Q."/>
            <person name="Zhou Y."/>
        </authorList>
    </citation>
    <scope>NUCLEOTIDE SEQUENCE</scope>
    <source>
        <strain evidence="14">CGMCC 1.15447</strain>
    </source>
</reference>
<comment type="similarity">
    <text evidence="2">Belongs to the TMEM175 family.</text>
</comment>
<evidence type="ECO:0008006" key="16">
    <source>
        <dbReference type="Google" id="ProtNLM"/>
    </source>
</evidence>
<keyword evidence="11" id="KW-0407">Ion channel</keyword>
<feature type="transmembrane region" description="Helical" evidence="13">
    <location>
        <begin position="51"/>
        <end position="70"/>
    </location>
</feature>
<evidence type="ECO:0000256" key="6">
    <source>
        <dbReference type="ARBA" id="ARBA00022826"/>
    </source>
</evidence>
<proteinExistence type="inferred from homology"/>
<dbReference type="Pfam" id="PF06736">
    <property type="entry name" value="TMEM175"/>
    <property type="match status" value="1"/>
</dbReference>
<keyword evidence="9" id="KW-0406">Ion transport</keyword>
<feature type="transmembrane region" description="Helical" evidence="13">
    <location>
        <begin position="86"/>
        <end position="108"/>
    </location>
</feature>
<dbReference type="EMBL" id="BMJB01000001">
    <property type="protein sequence ID" value="GGA72243.1"/>
    <property type="molecule type" value="Genomic_DNA"/>
</dbReference>
<name>A0A916RV85_9BACT</name>
<keyword evidence="8 13" id="KW-1133">Transmembrane helix</keyword>
<evidence type="ECO:0000256" key="9">
    <source>
        <dbReference type="ARBA" id="ARBA00023065"/>
    </source>
</evidence>
<dbReference type="PANTHER" id="PTHR31462:SF5">
    <property type="entry name" value="ENDOSOMAL_LYSOSOMAL PROTON CHANNEL TMEM175"/>
    <property type="match status" value="1"/>
</dbReference>
<feature type="transmembrane region" description="Helical" evidence="13">
    <location>
        <begin position="114"/>
        <end position="134"/>
    </location>
</feature>
<sequence>MSPEHDKRPKHTTSPARLEAFSDGVIAVIITIMVLELKVPSQNGLAGLRAILPTLFVYVLSFSFTGVYWVNHHHLLHRAREVDQRILWANLGFLFWLSLIPFFTAYLLEKNIDSFSVALYVASMILTGVSYLILRLSIARRLRLEDRLEQEDVATERKHWMSLGIYLIALPLSFYHPYFALAAIAAVAVLWIVPTAGTQPCDEGPAPHL</sequence>
<keyword evidence="15" id="KW-1185">Reference proteome</keyword>
<feature type="transmembrane region" description="Helical" evidence="13">
    <location>
        <begin position="20"/>
        <end position="39"/>
    </location>
</feature>
<evidence type="ECO:0000256" key="2">
    <source>
        <dbReference type="ARBA" id="ARBA00006920"/>
    </source>
</evidence>
<evidence type="ECO:0000256" key="11">
    <source>
        <dbReference type="ARBA" id="ARBA00023303"/>
    </source>
</evidence>
<dbReference type="AlphaFoldDB" id="A0A916RV85"/>
<evidence type="ECO:0000256" key="7">
    <source>
        <dbReference type="ARBA" id="ARBA00022958"/>
    </source>
</evidence>
<keyword evidence="10 13" id="KW-0472">Membrane</keyword>
<keyword evidence="5 13" id="KW-0812">Transmembrane</keyword>
<dbReference type="GO" id="GO:0005267">
    <property type="term" value="F:potassium channel activity"/>
    <property type="evidence" value="ECO:0007669"/>
    <property type="project" value="UniProtKB-KW"/>
</dbReference>
<dbReference type="Proteomes" id="UP000648801">
    <property type="component" value="Unassembled WGS sequence"/>
</dbReference>
<keyword evidence="3" id="KW-0813">Transport</keyword>
<evidence type="ECO:0000256" key="3">
    <source>
        <dbReference type="ARBA" id="ARBA00022448"/>
    </source>
</evidence>